<sequence length="110" mass="12638">MNQLYQVLEERGPDAKSAFYWILVNKNYFLFELFLVQPEKRGRFGGDPETTSLIKQQQKLKEENGELRQQLGLFSEGDSCGNNEGTEMKPLLRRSPADVDVEKGGIYSNY</sequence>
<dbReference type="AlphaFoldDB" id="A0ABD0WGF1"/>
<protein>
    <submittedName>
        <fullName evidence="1">Uncharacterized protein</fullName>
    </submittedName>
</protein>
<keyword evidence="2" id="KW-1185">Reference proteome</keyword>
<dbReference type="Proteomes" id="UP001557470">
    <property type="component" value="Unassembled WGS sequence"/>
</dbReference>
<comment type="caution">
    <text evidence="1">The sequence shown here is derived from an EMBL/GenBank/DDBJ whole genome shotgun (WGS) entry which is preliminary data.</text>
</comment>
<evidence type="ECO:0000313" key="1">
    <source>
        <dbReference type="EMBL" id="KAL0970764.1"/>
    </source>
</evidence>
<proteinExistence type="predicted"/>
<organism evidence="1 2">
    <name type="scientific">Umbra pygmaea</name>
    <name type="common">Eastern mudminnow</name>
    <dbReference type="NCBI Taxonomy" id="75934"/>
    <lineage>
        <taxon>Eukaryota</taxon>
        <taxon>Metazoa</taxon>
        <taxon>Chordata</taxon>
        <taxon>Craniata</taxon>
        <taxon>Vertebrata</taxon>
        <taxon>Euteleostomi</taxon>
        <taxon>Actinopterygii</taxon>
        <taxon>Neopterygii</taxon>
        <taxon>Teleostei</taxon>
        <taxon>Protacanthopterygii</taxon>
        <taxon>Esociformes</taxon>
        <taxon>Umbridae</taxon>
        <taxon>Umbra</taxon>
    </lineage>
</organism>
<gene>
    <name evidence="1" type="ORF">UPYG_G00247080</name>
</gene>
<evidence type="ECO:0000313" key="2">
    <source>
        <dbReference type="Proteomes" id="UP001557470"/>
    </source>
</evidence>
<name>A0ABD0WGF1_UMBPY</name>
<reference evidence="1 2" key="1">
    <citation type="submission" date="2024-06" db="EMBL/GenBank/DDBJ databases">
        <authorList>
            <person name="Pan Q."/>
            <person name="Wen M."/>
            <person name="Jouanno E."/>
            <person name="Zahm M."/>
            <person name="Klopp C."/>
            <person name="Cabau C."/>
            <person name="Louis A."/>
            <person name="Berthelot C."/>
            <person name="Parey E."/>
            <person name="Roest Crollius H."/>
            <person name="Montfort J."/>
            <person name="Robinson-Rechavi M."/>
            <person name="Bouchez O."/>
            <person name="Lampietro C."/>
            <person name="Lopez Roques C."/>
            <person name="Donnadieu C."/>
            <person name="Postlethwait J."/>
            <person name="Bobe J."/>
            <person name="Verreycken H."/>
            <person name="Guiguen Y."/>
        </authorList>
    </citation>
    <scope>NUCLEOTIDE SEQUENCE [LARGE SCALE GENOMIC DNA]</scope>
    <source>
        <strain evidence="1">Up_M1</strain>
        <tissue evidence="1">Testis</tissue>
    </source>
</reference>
<dbReference type="EMBL" id="JAGEUA010000007">
    <property type="protein sequence ID" value="KAL0970764.1"/>
    <property type="molecule type" value="Genomic_DNA"/>
</dbReference>
<accession>A0ABD0WGF1</accession>